<dbReference type="VEuPathDB" id="CryptoDB:Vbra_215"/>
<sequence>MAFSLPDDLWRGRVVRCLQLPDVISLRTTSHAIGTSIVTAALLVERIDGSLARHSLTGLIDIDRTAPLPFTYVLRAAYVLEQGSSEWPGMGGFIRLAAIYRLTPANGLPLPDAYSGAYRIGSMGLFRVVPLDELPDGHRYADGYKRTDPVIRCGRGLLLYRSFSAFLLERLLCRWRRQGRVGRRKVLRRQGGLLMTHTIPEDLGRWSDGEGVGRRRVLWAPIDRHDPRYGRLLTEGITEDLDIAVDYRSDRAI</sequence>
<accession>A0A0G4EZE9</accession>
<protein>
    <submittedName>
        <fullName evidence="1">Uncharacterized protein</fullName>
    </submittedName>
</protein>
<evidence type="ECO:0000313" key="2">
    <source>
        <dbReference type="Proteomes" id="UP000041254"/>
    </source>
</evidence>
<gene>
    <name evidence="1" type="ORF">Vbra_215</name>
</gene>
<organism evidence="1 2">
    <name type="scientific">Vitrella brassicaformis (strain CCMP3155)</name>
    <dbReference type="NCBI Taxonomy" id="1169540"/>
    <lineage>
        <taxon>Eukaryota</taxon>
        <taxon>Sar</taxon>
        <taxon>Alveolata</taxon>
        <taxon>Colpodellida</taxon>
        <taxon>Vitrellaceae</taxon>
        <taxon>Vitrella</taxon>
    </lineage>
</organism>
<dbReference type="InParanoid" id="A0A0G4EZE9"/>
<dbReference type="EMBL" id="CDMY01000350">
    <property type="protein sequence ID" value="CEM04378.1"/>
    <property type="molecule type" value="Genomic_DNA"/>
</dbReference>
<keyword evidence="2" id="KW-1185">Reference proteome</keyword>
<proteinExistence type="predicted"/>
<dbReference type="AlphaFoldDB" id="A0A0G4EZE9"/>
<evidence type="ECO:0000313" key="1">
    <source>
        <dbReference type="EMBL" id="CEM04378.1"/>
    </source>
</evidence>
<reference evidence="1 2" key="1">
    <citation type="submission" date="2014-11" db="EMBL/GenBank/DDBJ databases">
        <authorList>
            <person name="Zhu J."/>
            <person name="Qi W."/>
            <person name="Song R."/>
        </authorList>
    </citation>
    <scope>NUCLEOTIDE SEQUENCE [LARGE SCALE GENOMIC DNA]</scope>
</reference>
<dbReference type="Proteomes" id="UP000041254">
    <property type="component" value="Unassembled WGS sequence"/>
</dbReference>
<name>A0A0G4EZE9_VITBC</name>
<dbReference type="PhylomeDB" id="A0A0G4EZE9"/>